<evidence type="ECO:0000256" key="2">
    <source>
        <dbReference type="ARBA" id="ARBA00022490"/>
    </source>
</evidence>
<accession>A0A7R8YWS6</accession>
<dbReference type="OMA" id="ARTNINC"/>
<feature type="region of interest" description="Disordered" evidence="4">
    <location>
        <begin position="252"/>
        <end position="290"/>
    </location>
</feature>
<feature type="region of interest" description="Disordered" evidence="4">
    <location>
        <begin position="39"/>
        <end position="149"/>
    </location>
</feature>
<feature type="region of interest" description="Disordered" evidence="4">
    <location>
        <begin position="342"/>
        <end position="441"/>
    </location>
</feature>
<dbReference type="Pfam" id="PF15309">
    <property type="entry name" value="ALMS_motif"/>
    <property type="match status" value="1"/>
</dbReference>
<feature type="domain" description="ALMS motif" evidence="5">
    <location>
        <begin position="846"/>
        <end position="968"/>
    </location>
</feature>
<feature type="compositionally biased region" description="Low complexity" evidence="4">
    <location>
        <begin position="257"/>
        <end position="272"/>
    </location>
</feature>
<protein>
    <recommendedName>
        <fullName evidence="5">ALMS motif domain-containing protein</fullName>
    </recommendedName>
</protein>
<sequence>MKSDDELHDCSSVNATILEYYEKFGRDRRLEKYLRLREPIVREAAEQTKPVPILTVASDKLEEQPGAAKEAPEESPDGAEEIKPPPGNAVEGVTDSSQTDCDALEETQDPDDSRTSRQSKKSHVRLEWDSLGDVGYNKPATTSDRSDQTIKTLEKDILKEIFCSKENPTSVGPPTEIPSDSTKQKEKWQRTLETIRKKYDSQLLDASGAISIPFNTASFSDRSTPKPKMNRPNKSIQTSLVGMDCKEVQVSIREDSTSPLKSTSKYSTYSTSVDSQRPEEKMGSSSQTESSILNVGVDPVCKAQNEIELGIKLLCSLIESKNLSVRKKKLLARKIVSKINRRTANRSSTSSADMTKSDRMNNNQKGKIERGTTPSKGSSSSQGQIKRNEIVSGGSTKTQDLHSSNTSNSTRGTSTSEKETLQRGPKRQTAKLQGKVGSVSCSRSAESAADSMSAWLDPMTKSEFIYEKSHAASVVLVNKKASGDFVPTVPTKPHSDGTKTVWVDQKGGGDFIPLGHRRPSEIFDFITNERKSHLNWIENEIRHLENLKQLLLSNSKKPAFAPLGNSQQVYGVTTKPVFQENVYDKVATSSDPSLIPSTARTSPVIYHEAEVISEKEAINPIKLYQRIETRREHEILYDDVNQTGRTTSQTARSGGKSVTVEIQEEKRFPKRNYRNKHAEKQLRSKLETPTVCTNENLAEFVRSRKQQFLERCKKNYTRKTDSENSTENGHYSEPCEKSTSKQKGSGSEPCTTTTSSNFFVSSESISIPEAVTSSTTTTTHQYDHRTGIGIQTTESLLQTKRILNKDDGPTMRTYRFGRNKQTQTKPQSLAYVIHFESSCPSGSSAEFTLRDYLERRRPDFMEHTNQRCTILSKLRHLRKERDRQVREIIENTSITSIPRKLKELPPPPTKSTRVFATREMKAITKQKYSQLPEVVERSRRLKTEKTKKSNRIIADVFNKRIQQRVRKGKLNLDHSMTVI</sequence>
<proteinExistence type="predicted"/>
<dbReference type="GO" id="GO:0005813">
    <property type="term" value="C:centrosome"/>
    <property type="evidence" value="ECO:0007669"/>
    <property type="project" value="UniProtKB-SubCell"/>
</dbReference>
<dbReference type="AlphaFoldDB" id="A0A7R8YWS6"/>
<evidence type="ECO:0000259" key="5">
    <source>
        <dbReference type="Pfam" id="PF15309"/>
    </source>
</evidence>
<evidence type="ECO:0000313" key="6">
    <source>
        <dbReference type="EMBL" id="CAD7085110.1"/>
    </source>
</evidence>
<dbReference type="EMBL" id="LR899011">
    <property type="protein sequence ID" value="CAD7085110.1"/>
    <property type="molecule type" value="Genomic_DNA"/>
</dbReference>
<evidence type="ECO:0000313" key="7">
    <source>
        <dbReference type="Proteomes" id="UP000594454"/>
    </source>
</evidence>
<feature type="compositionally biased region" description="Low complexity" evidence="4">
    <location>
        <begin position="403"/>
        <end position="415"/>
    </location>
</feature>
<keyword evidence="7" id="KW-1185">Reference proteome</keyword>
<evidence type="ECO:0000256" key="1">
    <source>
        <dbReference type="ARBA" id="ARBA00004300"/>
    </source>
</evidence>
<evidence type="ECO:0000256" key="4">
    <source>
        <dbReference type="SAM" id="MobiDB-lite"/>
    </source>
</evidence>
<dbReference type="InterPro" id="IPR029299">
    <property type="entry name" value="ALMS_motif"/>
</dbReference>
<keyword evidence="2" id="KW-0963">Cytoplasm</keyword>
<evidence type="ECO:0000256" key="3">
    <source>
        <dbReference type="ARBA" id="ARBA00023212"/>
    </source>
</evidence>
<feature type="region of interest" description="Disordered" evidence="4">
    <location>
        <begin position="164"/>
        <end position="189"/>
    </location>
</feature>
<dbReference type="OrthoDB" id="2448405at2759"/>
<feature type="region of interest" description="Disordered" evidence="4">
    <location>
        <begin position="218"/>
        <end position="237"/>
    </location>
</feature>
<name>A0A7R8YWS6_HERIL</name>
<dbReference type="InParanoid" id="A0A7R8YWS6"/>
<organism evidence="6 7">
    <name type="scientific">Hermetia illucens</name>
    <name type="common">Black soldier fly</name>
    <dbReference type="NCBI Taxonomy" id="343691"/>
    <lineage>
        <taxon>Eukaryota</taxon>
        <taxon>Metazoa</taxon>
        <taxon>Ecdysozoa</taxon>
        <taxon>Arthropoda</taxon>
        <taxon>Hexapoda</taxon>
        <taxon>Insecta</taxon>
        <taxon>Pterygota</taxon>
        <taxon>Neoptera</taxon>
        <taxon>Endopterygota</taxon>
        <taxon>Diptera</taxon>
        <taxon>Brachycera</taxon>
        <taxon>Stratiomyomorpha</taxon>
        <taxon>Stratiomyidae</taxon>
        <taxon>Hermetiinae</taxon>
        <taxon>Hermetia</taxon>
    </lineage>
</organism>
<dbReference type="FunCoup" id="A0A7R8YWS6">
    <property type="interactions" value="62"/>
</dbReference>
<dbReference type="Proteomes" id="UP000594454">
    <property type="component" value="Chromosome 3"/>
</dbReference>
<feature type="region of interest" description="Disordered" evidence="4">
    <location>
        <begin position="717"/>
        <end position="753"/>
    </location>
</feature>
<comment type="subcellular location">
    <subcellularLocation>
        <location evidence="1">Cytoplasm</location>
        <location evidence="1">Cytoskeleton</location>
        <location evidence="1">Microtubule organizing center</location>
        <location evidence="1">Centrosome</location>
    </subcellularLocation>
</comment>
<feature type="compositionally biased region" description="Polar residues" evidence="4">
    <location>
        <begin position="393"/>
        <end position="402"/>
    </location>
</feature>
<reference evidence="6 7" key="1">
    <citation type="submission" date="2020-11" db="EMBL/GenBank/DDBJ databases">
        <authorList>
            <person name="Wallbank WR R."/>
            <person name="Pardo Diaz C."/>
            <person name="Kozak K."/>
            <person name="Martin S."/>
            <person name="Jiggins C."/>
            <person name="Moest M."/>
            <person name="Warren A I."/>
            <person name="Generalovic N T."/>
            <person name="Byers J.R.P. K."/>
            <person name="Montejo-Kovacevich G."/>
            <person name="Yen C E."/>
        </authorList>
    </citation>
    <scope>NUCLEOTIDE SEQUENCE [LARGE SCALE GENOMIC DNA]</scope>
</reference>
<feature type="compositionally biased region" description="Polar residues" evidence="4">
    <location>
        <begin position="741"/>
        <end position="750"/>
    </location>
</feature>
<gene>
    <name evidence="6" type="ORF">HERILL_LOCUS7973</name>
</gene>
<keyword evidence="3" id="KW-0206">Cytoskeleton</keyword>
<feature type="compositionally biased region" description="Low complexity" evidence="4">
    <location>
        <begin position="375"/>
        <end position="385"/>
    </location>
</feature>